<dbReference type="STRING" id="89065.SAMN05216605_101439"/>
<dbReference type="InterPro" id="IPR011711">
    <property type="entry name" value="GntR_C"/>
</dbReference>
<dbReference type="CDD" id="cd07377">
    <property type="entry name" value="WHTH_GntR"/>
    <property type="match status" value="1"/>
</dbReference>
<protein>
    <submittedName>
        <fullName evidence="5">Transcriptional regulator, GntR family</fullName>
    </submittedName>
</protein>
<evidence type="ECO:0000256" key="2">
    <source>
        <dbReference type="ARBA" id="ARBA00023125"/>
    </source>
</evidence>
<organism evidence="5 6">
    <name type="scientific">Pseudomonas abietaniphila</name>
    <dbReference type="NCBI Taxonomy" id="89065"/>
    <lineage>
        <taxon>Bacteria</taxon>
        <taxon>Pseudomonadati</taxon>
        <taxon>Pseudomonadota</taxon>
        <taxon>Gammaproteobacteria</taxon>
        <taxon>Pseudomonadales</taxon>
        <taxon>Pseudomonadaceae</taxon>
        <taxon>Pseudomonas</taxon>
    </lineage>
</organism>
<dbReference type="InterPro" id="IPR036388">
    <property type="entry name" value="WH-like_DNA-bd_sf"/>
</dbReference>
<dbReference type="PANTHER" id="PTHR43537:SF49">
    <property type="entry name" value="TRANSCRIPTIONAL REGULATORY PROTEIN"/>
    <property type="match status" value="1"/>
</dbReference>
<dbReference type="OrthoDB" id="6627771at2"/>
<dbReference type="PROSITE" id="PS50949">
    <property type="entry name" value="HTH_GNTR"/>
    <property type="match status" value="1"/>
</dbReference>
<dbReference type="InterPro" id="IPR000524">
    <property type="entry name" value="Tscrpt_reg_HTH_GntR"/>
</dbReference>
<evidence type="ECO:0000313" key="6">
    <source>
        <dbReference type="Proteomes" id="UP000182894"/>
    </source>
</evidence>
<proteinExistence type="predicted"/>
<dbReference type="SUPFAM" id="SSF48008">
    <property type="entry name" value="GntR ligand-binding domain-like"/>
    <property type="match status" value="1"/>
</dbReference>
<sequence>MLESIETAAIAQVDSETLSENVFRRIQAAIVKGEIAPGSKISEPELARTYGISRGPLREAIHRLEGQRLLVRVPHVGARVVSLSHAELVELYEIRESLEGMACRLAAERMTAQEVDDLRRVLETHERDTAFQAGVGYYQQEGDFDFHYRIIQGARNSTLTQMLCGELYQLVRMYRIQFSTTPNRPRQAFTEHHRILDAIADRDGELAELLMRRHIGASKRNIEQRYQEQRHQATPARGEQ</sequence>
<dbReference type="Proteomes" id="UP000182894">
    <property type="component" value="Unassembled WGS sequence"/>
</dbReference>
<dbReference type="EMBL" id="FNCO01000001">
    <property type="protein sequence ID" value="SDG21720.1"/>
    <property type="molecule type" value="Genomic_DNA"/>
</dbReference>
<keyword evidence="1" id="KW-0805">Transcription regulation</keyword>
<reference evidence="6" key="1">
    <citation type="submission" date="2016-10" db="EMBL/GenBank/DDBJ databases">
        <authorList>
            <person name="Varghese N."/>
            <person name="Submissions S."/>
        </authorList>
    </citation>
    <scope>NUCLEOTIDE SEQUENCE [LARGE SCALE GENOMIC DNA]</scope>
    <source>
        <strain evidence="6">ATCC 700689</strain>
    </source>
</reference>
<feature type="domain" description="HTH gntR-type" evidence="4">
    <location>
        <begin position="16"/>
        <end position="83"/>
    </location>
</feature>
<keyword evidence="6" id="KW-1185">Reference proteome</keyword>
<dbReference type="GO" id="GO:0003677">
    <property type="term" value="F:DNA binding"/>
    <property type="evidence" value="ECO:0007669"/>
    <property type="project" value="UniProtKB-KW"/>
</dbReference>
<dbReference type="GO" id="GO:0003700">
    <property type="term" value="F:DNA-binding transcription factor activity"/>
    <property type="evidence" value="ECO:0007669"/>
    <property type="project" value="InterPro"/>
</dbReference>
<dbReference type="Gene3D" id="1.20.120.530">
    <property type="entry name" value="GntR ligand-binding domain-like"/>
    <property type="match status" value="1"/>
</dbReference>
<dbReference type="SMART" id="SM00345">
    <property type="entry name" value="HTH_GNTR"/>
    <property type="match status" value="1"/>
</dbReference>
<dbReference type="InterPro" id="IPR008920">
    <property type="entry name" value="TF_FadR/GntR_C"/>
</dbReference>
<accession>A0A1G7SHL9</accession>
<evidence type="ECO:0000259" key="4">
    <source>
        <dbReference type="PROSITE" id="PS50949"/>
    </source>
</evidence>
<dbReference type="Gene3D" id="1.10.10.10">
    <property type="entry name" value="Winged helix-like DNA-binding domain superfamily/Winged helix DNA-binding domain"/>
    <property type="match status" value="1"/>
</dbReference>
<dbReference type="SMART" id="SM00895">
    <property type="entry name" value="FCD"/>
    <property type="match status" value="1"/>
</dbReference>
<keyword evidence="3" id="KW-0804">Transcription</keyword>
<dbReference type="SUPFAM" id="SSF46785">
    <property type="entry name" value="Winged helix' DNA-binding domain"/>
    <property type="match status" value="1"/>
</dbReference>
<gene>
    <name evidence="5" type="ORF">SAMN05216605_101439</name>
</gene>
<evidence type="ECO:0000313" key="5">
    <source>
        <dbReference type="EMBL" id="SDG21720.1"/>
    </source>
</evidence>
<evidence type="ECO:0000256" key="1">
    <source>
        <dbReference type="ARBA" id="ARBA00023015"/>
    </source>
</evidence>
<dbReference type="InterPro" id="IPR036390">
    <property type="entry name" value="WH_DNA-bd_sf"/>
</dbReference>
<evidence type="ECO:0000256" key="3">
    <source>
        <dbReference type="ARBA" id="ARBA00023163"/>
    </source>
</evidence>
<dbReference type="AlphaFoldDB" id="A0A1G7SHL9"/>
<dbReference type="Pfam" id="PF00392">
    <property type="entry name" value="GntR"/>
    <property type="match status" value="1"/>
</dbReference>
<keyword evidence="2" id="KW-0238">DNA-binding</keyword>
<dbReference type="Pfam" id="PF07729">
    <property type="entry name" value="FCD"/>
    <property type="match status" value="1"/>
</dbReference>
<dbReference type="RefSeq" id="WP_074749751.1">
    <property type="nucleotide sequence ID" value="NZ_FNCO01000001.1"/>
</dbReference>
<name>A0A1G7SHL9_9PSED</name>
<dbReference type="PANTHER" id="PTHR43537">
    <property type="entry name" value="TRANSCRIPTIONAL REGULATOR, GNTR FAMILY"/>
    <property type="match status" value="1"/>
</dbReference>